<evidence type="ECO:0000313" key="2">
    <source>
        <dbReference type="Proteomes" id="UP000001075"/>
    </source>
</evidence>
<sequence>MVKRVLAPIRSPDLALLLCHERQGTFICTYKRYKMYRKRIIPWQMVQLANALQGCVAAPMPETSRGVLTAQRFRCWLNSFPNSLSSCPLAFRPGLDFVCPQLSTMRGHFAEEPTDTKVDLFRALSEWWYSTLTTWALLRKQRHSIIASFPRQLSSNPSSS</sequence>
<protein>
    <submittedName>
        <fullName evidence="1">Uncharacterized protein</fullName>
    </submittedName>
</protein>
<dbReference type="InParanoid" id="G3HVR4"/>
<dbReference type="AlphaFoldDB" id="G3HVR4"/>
<dbReference type="EMBL" id="JH000792">
    <property type="protein sequence ID" value="EGW00266.1"/>
    <property type="molecule type" value="Genomic_DNA"/>
</dbReference>
<name>G3HVR4_CRIGR</name>
<reference evidence="2" key="1">
    <citation type="journal article" date="2011" name="Nat. Biotechnol.">
        <title>The genomic sequence of the Chinese hamster ovary (CHO)-K1 cell line.</title>
        <authorList>
            <person name="Xu X."/>
            <person name="Nagarajan H."/>
            <person name="Lewis N.E."/>
            <person name="Pan S."/>
            <person name="Cai Z."/>
            <person name="Liu X."/>
            <person name="Chen W."/>
            <person name="Xie M."/>
            <person name="Wang W."/>
            <person name="Hammond S."/>
            <person name="Andersen M.R."/>
            <person name="Neff N."/>
            <person name="Passarelli B."/>
            <person name="Koh W."/>
            <person name="Fan H.C."/>
            <person name="Wang J."/>
            <person name="Gui Y."/>
            <person name="Lee K.H."/>
            <person name="Betenbaugh M.J."/>
            <person name="Quake S.R."/>
            <person name="Famili I."/>
            <person name="Palsson B.O."/>
            <person name="Wang J."/>
        </authorList>
    </citation>
    <scope>NUCLEOTIDE SEQUENCE [LARGE SCALE GENOMIC DNA]</scope>
    <source>
        <strain evidence="2">CHO K1 cell line</strain>
    </source>
</reference>
<proteinExistence type="predicted"/>
<gene>
    <name evidence="1" type="ORF">I79_015055</name>
</gene>
<dbReference type="Proteomes" id="UP000001075">
    <property type="component" value="Unassembled WGS sequence"/>
</dbReference>
<accession>G3HVR4</accession>
<evidence type="ECO:0000313" key="1">
    <source>
        <dbReference type="EMBL" id="EGW00266.1"/>
    </source>
</evidence>
<organism evidence="1 2">
    <name type="scientific">Cricetulus griseus</name>
    <name type="common">Chinese hamster</name>
    <name type="synonym">Cricetulus barabensis griseus</name>
    <dbReference type="NCBI Taxonomy" id="10029"/>
    <lineage>
        <taxon>Eukaryota</taxon>
        <taxon>Metazoa</taxon>
        <taxon>Chordata</taxon>
        <taxon>Craniata</taxon>
        <taxon>Vertebrata</taxon>
        <taxon>Euteleostomi</taxon>
        <taxon>Mammalia</taxon>
        <taxon>Eutheria</taxon>
        <taxon>Euarchontoglires</taxon>
        <taxon>Glires</taxon>
        <taxon>Rodentia</taxon>
        <taxon>Myomorpha</taxon>
        <taxon>Muroidea</taxon>
        <taxon>Cricetidae</taxon>
        <taxon>Cricetinae</taxon>
        <taxon>Cricetulus</taxon>
    </lineage>
</organism>